<evidence type="ECO:0000313" key="2">
    <source>
        <dbReference type="Proteomes" id="UP000828390"/>
    </source>
</evidence>
<name>A0A9D4LTX5_DREPO</name>
<dbReference type="EMBL" id="JAIWYP010000002">
    <property type="protein sequence ID" value="KAH3864190.1"/>
    <property type="molecule type" value="Genomic_DNA"/>
</dbReference>
<accession>A0A9D4LTX5</accession>
<protein>
    <submittedName>
        <fullName evidence="1">Uncharacterized protein</fullName>
    </submittedName>
</protein>
<proteinExistence type="predicted"/>
<dbReference type="Proteomes" id="UP000828390">
    <property type="component" value="Unassembled WGS sequence"/>
</dbReference>
<gene>
    <name evidence="1" type="ORF">DPMN_027206</name>
</gene>
<keyword evidence="2" id="KW-1185">Reference proteome</keyword>
<dbReference type="AlphaFoldDB" id="A0A9D4LTX5"/>
<organism evidence="1 2">
    <name type="scientific">Dreissena polymorpha</name>
    <name type="common">Zebra mussel</name>
    <name type="synonym">Mytilus polymorpha</name>
    <dbReference type="NCBI Taxonomy" id="45954"/>
    <lineage>
        <taxon>Eukaryota</taxon>
        <taxon>Metazoa</taxon>
        <taxon>Spiralia</taxon>
        <taxon>Lophotrochozoa</taxon>
        <taxon>Mollusca</taxon>
        <taxon>Bivalvia</taxon>
        <taxon>Autobranchia</taxon>
        <taxon>Heteroconchia</taxon>
        <taxon>Euheterodonta</taxon>
        <taxon>Imparidentia</taxon>
        <taxon>Neoheterodontei</taxon>
        <taxon>Myida</taxon>
        <taxon>Dreissenoidea</taxon>
        <taxon>Dreissenidae</taxon>
        <taxon>Dreissena</taxon>
    </lineage>
</organism>
<reference evidence="1" key="1">
    <citation type="journal article" date="2019" name="bioRxiv">
        <title>The Genome of the Zebra Mussel, Dreissena polymorpha: A Resource for Invasive Species Research.</title>
        <authorList>
            <person name="McCartney M.A."/>
            <person name="Auch B."/>
            <person name="Kono T."/>
            <person name="Mallez S."/>
            <person name="Zhang Y."/>
            <person name="Obille A."/>
            <person name="Becker A."/>
            <person name="Abrahante J.E."/>
            <person name="Garbe J."/>
            <person name="Badalamenti J.P."/>
            <person name="Herman A."/>
            <person name="Mangelson H."/>
            <person name="Liachko I."/>
            <person name="Sullivan S."/>
            <person name="Sone E.D."/>
            <person name="Koren S."/>
            <person name="Silverstein K.A.T."/>
            <person name="Beckman K.B."/>
            <person name="Gohl D.M."/>
        </authorList>
    </citation>
    <scope>NUCLEOTIDE SEQUENCE</scope>
    <source>
        <strain evidence="1">Duluth1</strain>
        <tissue evidence="1">Whole animal</tissue>
    </source>
</reference>
<comment type="caution">
    <text evidence="1">The sequence shown here is derived from an EMBL/GenBank/DDBJ whole genome shotgun (WGS) entry which is preliminary data.</text>
</comment>
<evidence type="ECO:0000313" key="1">
    <source>
        <dbReference type="EMBL" id="KAH3864190.1"/>
    </source>
</evidence>
<sequence length="107" mass="12160">MQEEQCPFPSCEYKTPDVDPLIVVALITAHSAAHPAAPPAVRVAIEKLNAYDDQPSPQQLHVRIGLIFKVVRKTMSMLQRLPIETRLYNSLSVVTNLYVRSQWKPHR</sequence>
<reference evidence="1" key="2">
    <citation type="submission" date="2020-11" db="EMBL/GenBank/DDBJ databases">
        <authorList>
            <person name="McCartney M.A."/>
            <person name="Auch B."/>
            <person name="Kono T."/>
            <person name="Mallez S."/>
            <person name="Becker A."/>
            <person name="Gohl D.M."/>
            <person name="Silverstein K.A.T."/>
            <person name="Koren S."/>
            <person name="Bechman K.B."/>
            <person name="Herman A."/>
            <person name="Abrahante J.E."/>
            <person name="Garbe J."/>
        </authorList>
    </citation>
    <scope>NUCLEOTIDE SEQUENCE</scope>
    <source>
        <strain evidence="1">Duluth1</strain>
        <tissue evidence="1">Whole animal</tissue>
    </source>
</reference>